<dbReference type="Pfam" id="PF01740">
    <property type="entry name" value="STAS"/>
    <property type="match status" value="1"/>
</dbReference>
<dbReference type="CDD" id="cd07043">
    <property type="entry name" value="STAS_anti-anti-sigma_factors"/>
    <property type="match status" value="1"/>
</dbReference>
<dbReference type="RefSeq" id="WP_184811806.1">
    <property type="nucleotide sequence ID" value="NZ_JACHJQ010000004.1"/>
</dbReference>
<evidence type="ECO:0000256" key="2">
    <source>
        <dbReference type="RuleBase" id="RU003749"/>
    </source>
</evidence>
<evidence type="ECO:0000313" key="5">
    <source>
        <dbReference type="Proteomes" id="UP000520767"/>
    </source>
</evidence>
<evidence type="ECO:0000259" key="3">
    <source>
        <dbReference type="PROSITE" id="PS50801"/>
    </source>
</evidence>
<comment type="caution">
    <text evidence="4">The sequence shown here is derived from an EMBL/GenBank/DDBJ whole genome shotgun (WGS) entry which is preliminary data.</text>
</comment>
<proteinExistence type="inferred from homology"/>
<dbReference type="InterPro" id="IPR003658">
    <property type="entry name" value="Anti-sigma_ant"/>
</dbReference>
<dbReference type="PROSITE" id="PS50801">
    <property type="entry name" value="STAS"/>
    <property type="match status" value="1"/>
</dbReference>
<dbReference type="PANTHER" id="PTHR33495">
    <property type="entry name" value="ANTI-SIGMA FACTOR ANTAGONIST TM_1081-RELATED-RELATED"/>
    <property type="match status" value="1"/>
</dbReference>
<gene>
    <name evidence="4" type="ORF">FHR82_003883</name>
</gene>
<name>A0A7W7Q5V0_9PSEU</name>
<dbReference type="Gene3D" id="3.30.750.24">
    <property type="entry name" value="STAS domain"/>
    <property type="match status" value="1"/>
</dbReference>
<accession>A0A7W7Q5V0</accession>
<dbReference type="PANTHER" id="PTHR33495:SF2">
    <property type="entry name" value="ANTI-SIGMA FACTOR ANTAGONIST TM_1081-RELATED"/>
    <property type="match status" value="1"/>
</dbReference>
<organism evidence="4 5">
    <name type="scientific">Actinophytocola algeriensis</name>
    <dbReference type="NCBI Taxonomy" id="1768010"/>
    <lineage>
        <taxon>Bacteria</taxon>
        <taxon>Bacillati</taxon>
        <taxon>Actinomycetota</taxon>
        <taxon>Actinomycetes</taxon>
        <taxon>Pseudonocardiales</taxon>
        <taxon>Pseudonocardiaceae</taxon>
    </lineage>
</organism>
<evidence type="ECO:0000313" key="4">
    <source>
        <dbReference type="EMBL" id="MBB4907641.1"/>
    </source>
</evidence>
<dbReference type="InterPro" id="IPR036513">
    <property type="entry name" value="STAS_dom_sf"/>
</dbReference>
<keyword evidence="5" id="KW-1185">Reference proteome</keyword>
<dbReference type="InterPro" id="IPR002645">
    <property type="entry name" value="STAS_dom"/>
</dbReference>
<protein>
    <recommendedName>
        <fullName evidence="2">Anti-sigma factor antagonist</fullName>
    </recommendedName>
</protein>
<comment type="similarity">
    <text evidence="1 2">Belongs to the anti-sigma-factor antagonist family.</text>
</comment>
<dbReference type="SUPFAM" id="SSF52091">
    <property type="entry name" value="SpoIIaa-like"/>
    <property type="match status" value="1"/>
</dbReference>
<evidence type="ECO:0000256" key="1">
    <source>
        <dbReference type="ARBA" id="ARBA00009013"/>
    </source>
</evidence>
<dbReference type="AlphaFoldDB" id="A0A7W7Q5V0"/>
<dbReference type="GO" id="GO:0043856">
    <property type="term" value="F:anti-sigma factor antagonist activity"/>
    <property type="evidence" value="ECO:0007669"/>
    <property type="project" value="InterPro"/>
</dbReference>
<sequence length="116" mass="12235">MLRIRRRTVTGGVAIVSVAGEIDLVTADTFRDSLSPHLSDPTTTLLVCDLSQVEFLGCIGLSILVDARSALTARGARLSVVANNPAVLRPVTVTGLRDVLRLSPDLPAALDQSTVD</sequence>
<dbReference type="Proteomes" id="UP000520767">
    <property type="component" value="Unassembled WGS sequence"/>
</dbReference>
<feature type="domain" description="STAS" evidence="3">
    <location>
        <begin position="12"/>
        <end position="113"/>
    </location>
</feature>
<dbReference type="NCBIfam" id="TIGR00377">
    <property type="entry name" value="ant_ant_sig"/>
    <property type="match status" value="1"/>
</dbReference>
<reference evidence="4 5" key="1">
    <citation type="submission" date="2020-08" db="EMBL/GenBank/DDBJ databases">
        <title>Genomic Encyclopedia of Type Strains, Phase III (KMG-III): the genomes of soil and plant-associated and newly described type strains.</title>
        <authorList>
            <person name="Whitman W."/>
        </authorList>
    </citation>
    <scope>NUCLEOTIDE SEQUENCE [LARGE SCALE GENOMIC DNA]</scope>
    <source>
        <strain evidence="4 5">CECT 8960</strain>
    </source>
</reference>
<dbReference type="EMBL" id="JACHJQ010000004">
    <property type="protein sequence ID" value="MBB4907641.1"/>
    <property type="molecule type" value="Genomic_DNA"/>
</dbReference>